<dbReference type="InterPro" id="IPR042470">
    <property type="entry name" value="RMI1_N_C_sf"/>
</dbReference>
<dbReference type="OrthoDB" id="341511at2759"/>
<proteinExistence type="inferred from homology"/>
<dbReference type="Proteomes" id="UP000008370">
    <property type="component" value="Unassembled WGS sequence"/>
</dbReference>
<evidence type="ECO:0000313" key="6">
    <source>
        <dbReference type="EMBL" id="EKM58284.1"/>
    </source>
</evidence>
<keyword evidence="7" id="KW-1185">Reference proteome</keyword>
<dbReference type="RefSeq" id="XP_007393604.1">
    <property type="nucleotide sequence ID" value="XM_007393542.1"/>
</dbReference>
<evidence type="ECO:0000256" key="3">
    <source>
        <dbReference type="SAM" id="MobiDB-lite"/>
    </source>
</evidence>
<dbReference type="GO" id="GO:0031422">
    <property type="term" value="C:RecQ family helicase-topoisomerase III complex"/>
    <property type="evidence" value="ECO:0007669"/>
    <property type="project" value="TreeGrafter"/>
</dbReference>
<dbReference type="SMART" id="SM01161">
    <property type="entry name" value="DUF1767"/>
    <property type="match status" value="1"/>
</dbReference>
<dbReference type="PANTHER" id="PTHR14790:SF15">
    <property type="entry name" value="RECQ-MEDIATED GENOME INSTABILITY PROTEIN 1"/>
    <property type="match status" value="1"/>
</dbReference>
<organism evidence="6 7">
    <name type="scientific">Phanerochaete carnosa (strain HHB-10118-sp)</name>
    <name type="common">White-rot fungus</name>
    <name type="synonym">Peniophora carnosa</name>
    <dbReference type="NCBI Taxonomy" id="650164"/>
    <lineage>
        <taxon>Eukaryota</taxon>
        <taxon>Fungi</taxon>
        <taxon>Dikarya</taxon>
        <taxon>Basidiomycota</taxon>
        <taxon>Agaricomycotina</taxon>
        <taxon>Agaricomycetes</taxon>
        <taxon>Polyporales</taxon>
        <taxon>Phanerochaetaceae</taxon>
        <taxon>Phanerochaete</taxon>
    </lineage>
</organism>
<dbReference type="STRING" id="650164.K5WGT1"/>
<feature type="domain" description="RecQ mediated genome instability protein 1 OB-fold" evidence="4">
    <location>
        <begin position="70"/>
        <end position="206"/>
    </location>
</feature>
<feature type="compositionally biased region" description="Low complexity" evidence="3">
    <location>
        <begin position="422"/>
        <end position="449"/>
    </location>
</feature>
<dbReference type="HOGENOM" id="CLU_028605_0_0_1"/>
<comment type="similarity">
    <text evidence="1">Belongs to the RMI1 family.</text>
</comment>
<name>K5WGT1_PHACS</name>
<dbReference type="GO" id="GO:0000724">
    <property type="term" value="P:double-strand break repair via homologous recombination"/>
    <property type="evidence" value="ECO:0007669"/>
    <property type="project" value="TreeGrafter"/>
</dbReference>
<dbReference type="Pfam" id="PF21000">
    <property type="entry name" value="RMI1_N_N"/>
    <property type="match status" value="1"/>
</dbReference>
<evidence type="ECO:0000256" key="1">
    <source>
        <dbReference type="ARBA" id="ARBA00006395"/>
    </source>
</evidence>
<dbReference type="InParanoid" id="K5WGT1"/>
<dbReference type="GO" id="GO:0000712">
    <property type="term" value="P:resolution of meiotic recombination intermediates"/>
    <property type="evidence" value="ECO:0007669"/>
    <property type="project" value="TreeGrafter"/>
</dbReference>
<evidence type="ECO:0000259" key="5">
    <source>
        <dbReference type="Pfam" id="PF21000"/>
    </source>
</evidence>
<feature type="region of interest" description="Disordered" evidence="3">
    <location>
        <begin position="415"/>
        <end position="475"/>
    </location>
</feature>
<gene>
    <name evidence="6" type="ORF">PHACADRAFT_193408</name>
</gene>
<feature type="compositionally biased region" description="Acidic residues" evidence="3">
    <location>
        <begin position="121"/>
        <end position="134"/>
    </location>
</feature>
<protein>
    <recommendedName>
        <fullName evidence="2">RecQ-mediated genome instability protein 1</fullName>
    </recommendedName>
</protein>
<dbReference type="AlphaFoldDB" id="K5WGT1"/>
<dbReference type="PANTHER" id="PTHR14790">
    <property type="entry name" value="RECQ-MEDIATED GENOME INSTABILITY PROTEIN 1 RMI1"/>
    <property type="match status" value="1"/>
</dbReference>
<evidence type="ECO:0000313" key="7">
    <source>
        <dbReference type="Proteomes" id="UP000008370"/>
    </source>
</evidence>
<dbReference type="GO" id="GO:0016604">
    <property type="term" value="C:nuclear body"/>
    <property type="evidence" value="ECO:0007669"/>
    <property type="project" value="TreeGrafter"/>
</dbReference>
<feature type="domain" description="RMI1 N-terminal" evidence="5">
    <location>
        <begin position="13"/>
        <end position="61"/>
    </location>
</feature>
<dbReference type="InterPro" id="IPR013894">
    <property type="entry name" value="RMI1_OB"/>
</dbReference>
<feature type="region of interest" description="Disordered" evidence="3">
    <location>
        <begin position="119"/>
        <end position="138"/>
    </location>
</feature>
<evidence type="ECO:0000256" key="2">
    <source>
        <dbReference type="ARBA" id="ARBA00018987"/>
    </source>
</evidence>
<dbReference type="EMBL" id="JH930470">
    <property type="protein sequence ID" value="EKM58284.1"/>
    <property type="molecule type" value="Genomic_DNA"/>
</dbReference>
<dbReference type="KEGG" id="pco:PHACADRAFT_193408"/>
<accession>K5WGT1</accession>
<feature type="compositionally biased region" description="Acidic residues" evidence="3">
    <location>
        <begin position="459"/>
        <end position="469"/>
    </location>
</feature>
<feature type="compositionally biased region" description="Low complexity" evidence="3">
    <location>
        <begin position="264"/>
        <end position="279"/>
    </location>
</feature>
<sequence length="504" mass="54877">MPPPPQVVQWLKRSYSRPAVDPDWLEGCYSWIESELQLDPATDMDAILYNIETQLLQSNLEGSMLPGTGLPTNVADLNNTKLTGPTVLVEIVSMTEIGHSAFSLQNVRQARLERADLAGLADEEDEGQGGEEEGPVPKYPRSMLRFQLTDGSTVLNAIEYRRIPEFELGVTPLGYKMLLKDVSIRRGIAWLEPKNVILKGYQTQERQDMQDSDFMRRLNIRLGKPESTVVRALAPLADPAPAANSLPIAQPVPAPLAHASDNNSSTRAARPSASGGRAPLQQIGEPKLPVAGPSNSHADDEEQPRRRKVPARSPSPARKDRPVVSRYFASGSGAAKDKAKELASELQLSPHRQPALFLPESDEEHESVAKSSHPASKANKDTDWKVTLAGGDDSSEYDFDLGVDEGEMLAALDKVEKEQGRRGSSVTASSAAAPSSSSRIATSSGSRIATSGRAVQDTEIIEIDDDEGEKENVLAPTRHVRRRTAFQRSSQVVINDDDIIELSD</sequence>
<dbReference type="InterPro" id="IPR049363">
    <property type="entry name" value="RMI1_N"/>
</dbReference>
<dbReference type="Pfam" id="PF08585">
    <property type="entry name" value="RMI1_N_C"/>
    <property type="match status" value="1"/>
</dbReference>
<feature type="region of interest" description="Disordered" evidence="3">
    <location>
        <begin position="253"/>
        <end position="400"/>
    </location>
</feature>
<reference evidence="6 7" key="1">
    <citation type="journal article" date="2012" name="BMC Genomics">
        <title>Comparative genomics of the white-rot fungi, Phanerochaete carnosa and P. chrysosporium, to elucidate the genetic basis of the distinct wood types they colonize.</title>
        <authorList>
            <person name="Suzuki H."/>
            <person name="MacDonald J."/>
            <person name="Syed K."/>
            <person name="Salamov A."/>
            <person name="Hori C."/>
            <person name="Aerts A."/>
            <person name="Henrissat B."/>
            <person name="Wiebenga A."/>
            <person name="vanKuyk P.A."/>
            <person name="Barry K."/>
            <person name="Lindquist E."/>
            <person name="LaButti K."/>
            <person name="Lapidus A."/>
            <person name="Lucas S."/>
            <person name="Coutinho P."/>
            <person name="Gong Y."/>
            <person name="Samejima M."/>
            <person name="Mahadevan R."/>
            <person name="Abou-Zaid M."/>
            <person name="de Vries R.P."/>
            <person name="Igarashi K."/>
            <person name="Yadav J.S."/>
            <person name="Grigoriev I.V."/>
            <person name="Master E.R."/>
        </authorList>
    </citation>
    <scope>NUCLEOTIDE SEQUENCE [LARGE SCALE GENOMIC DNA]</scope>
    <source>
        <strain evidence="6 7">HHB-10118-sp</strain>
    </source>
</reference>
<dbReference type="Gene3D" id="2.40.50.770">
    <property type="entry name" value="RecQ-mediated genome instability protein Rmi1, C-terminal domain"/>
    <property type="match status" value="1"/>
</dbReference>
<dbReference type="GeneID" id="18910903"/>
<evidence type="ECO:0000259" key="4">
    <source>
        <dbReference type="Pfam" id="PF08585"/>
    </source>
</evidence>